<proteinExistence type="predicted"/>
<keyword evidence="3" id="KW-1185">Reference proteome</keyword>
<feature type="compositionally biased region" description="Basic residues" evidence="1">
    <location>
        <begin position="33"/>
        <end position="43"/>
    </location>
</feature>
<evidence type="ECO:0000256" key="1">
    <source>
        <dbReference type="SAM" id="MobiDB-lite"/>
    </source>
</evidence>
<reference evidence="3" key="1">
    <citation type="journal article" date="2015" name="Nat. Genet.">
        <title>The genome and transcriptome of the zoonotic hookworm Ancylostoma ceylanicum identify infection-specific gene families.</title>
        <authorList>
            <person name="Schwarz E.M."/>
            <person name="Hu Y."/>
            <person name="Antoshechkin I."/>
            <person name="Miller M.M."/>
            <person name="Sternberg P.W."/>
            <person name="Aroian R.V."/>
        </authorList>
    </citation>
    <scope>NUCLEOTIDE SEQUENCE</scope>
    <source>
        <strain evidence="3">HY135</strain>
    </source>
</reference>
<organism evidence="2 3">
    <name type="scientific">Ancylostoma ceylanicum</name>
    <dbReference type="NCBI Taxonomy" id="53326"/>
    <lineage>
        <taxon>Eukaryota</taxon>
        <taxon>Metazoa</taxon>
        <taxon>Ecdysozoa</taxon>
        <taxon>Nematoda</taxon>
        <taxon>Chromadorea</taxon>
        <taxon>Rhabditida</taxon>
        <taxon>Rhabditina</taxon>
        <taxon>Rhabditomorpha</taxon>
        <taxon>Strongyloidea</taxon>
        <taxon>Ancylostomatidae</taxon>
        <taxon>Ancylostomatinae</taxon>
        <taxon>Ancylostoma</taxon>
    </lineage>
</organism>
<accession>A0A016UN26</accession>
<name>A0A016UN26_9BILA</name>
<sequence>MRAQPVEHIVANVLITCTFKDTSLNSPQSTMGRKPRNRRHKNRRTAFSLATSSPLAQGDVIQAFSPETSSSLDDSACSL</sequence>
<comment type="caution">
    <text evidence="2">The sequence shown here is derived from an EMBL/GenBank/DDBJ whole genome shotgun (WGS) entry which is preliminary data.</text>
</comment>
<dbReference type="Proteomes" id="UP000024635">
    <property type="component" value="Unassembled WGS sequence"/>
</dbReference>
<dbReference type="OrthoDB" id="14612at2759"/>
<evidence type="ECO:0000313" key="3">
    <source>
        <dbReference type="Proteomes" id="UP000024635"/>
    </source>
</evidence>
<dbReference type="EMBL" id="JARK01001369">
    <property type="protein sequence ID" value="EYC16555.1"/>
    <property type="molecule type" value="Genomic_DNA"/>
</dbReference>
<gene>
    <name evidence="2" type="primary">Acey_s0033.g2720</name>
    <name evidence="2" type="ORF">Y032_0033g2720</name>
</gene>
<evidence type="ECO:0000313" key="2">
    <source>
        <dbReference type="EMBL" id="EYC16555.1"/>
    </source>
</evidence>
<protein>
    <submittedName>
        <fullName evidence="2">Uncharacterized protein</fullName>
    </submittedName>
</protein>
<dbReference type="AlphaFoldDB" id="A0A016UN26"/>
<feature type="region of interest" description="Disordered" evidence="1">
    <location>
        <begin position="24"/>
        <end position="43"/>
    </location>
</feature>